<keyword evidence="2" id="KW-1185">Reference proteome</keyword>
<evidence type="ECO:0000313" key="2">
    <source>
        <dbReference type="Proteomes" id="UP001162992"/>
    </source>
</evidence>
<gene>
    <name evidence="1" type="ORF">O6H91_16G022400</name>
</gene>
<protein>
    <submittedName>
        <fullName evidence="1">Uncharacterized protein</fullName>
    </submittedName>
</protein>
<name>A0ACC2BAG0_DIPCM</name>
<dbReference type="EMBL" id="CM055107">
    <property type="protein sequence ID" value="KAJ7526769.1"/>
    <property type="molecule type" value="Genomic_DNA"/>
</dbReference>
<accession>A0ACC2BAG0</accession>
<sequence>MILQTFLSFINKRSGWPYRAISFVVNSYVRLLLSGRCFHIYVYIRLLFTDFCATYCCVHLFIYVYIRLLFTDFCATYCCVHLFPCGDKYYALFWVVLTTAGLPLGMLAHKGEKKSSVSRRGTYQDWSDRRTQLIRYCCNNVRNFFKDCSNEDHGGLLGKCC</sequence>
<dbReference type="Proteomes" id="UP001162992">
    <property type="component" value="Chromosome 16"/>
</dbReference>
<proteinExistence type="predicted"/>
<reference evidence="2" key="1">
    <citation type="journal article" date="2024" name="Proc. Natl. Acad. Sci. U.S.A.">
        <title>Extraordinary preservation of gene collinearity over three hundred million years revealed in homosporous lycophytes.</title>
        <authorList>
            <person name="Li C."/>
            <person name="Wickell D."/>
            <person name="Kuo L.Y."/>
            <person name="Chen X."/>
            <person name="Nie B."/>
            <person name="Liao X."/>
            <person name="Peng D."/>
            <person name="Ji J."/>
            <person name="Jenkins J."/>
            <person name="Williams M."/>
            <person name="Shu S."/>
            <person name="Plott C."/>
            <person name="Barry K."/>
            <person name="Rajasekar S."/>
            <person name="Grimwood J."/>
            <person name="Han X."/>
            <person name="Sun S."/>
            <person name="Hou Z."/>
            <person name="He W."/>
            <person name="Dai G."/>
            <person name="Sun C."/>
            <person name="Schmutz J."/>
            <person name="Leebens-Mack J.H."/>
            <person name="Li F.W."/>
            <person name="Wang L."/>
        </authorList>
    </citation>
    <scope>NUCLEOTIDE SEQUENCE [LARGE SCALE GENOMIC DNA]</scope>
    <source>
        <strain evidence="2">cv. PW_Plant_1</strain>
    </source>
</reference>
<organism evidence="1 2">
    <name type="scientific">Diphasiastrum complanatum</name>
    <name type="common">Issler's clubmoss</name>
    <name type="synonym">Lycopodium complanatum</name>
    <dbReference type="NCBI Taxonomy" id="34168"/>
    <lineage>
        <taxon>Eukaryota</taxon>
        <taxon>Viridiplantae</taxon>
        <taxon>Streptophyta</taxon>
        <taxon>Embryophyta</taxon>
        <taxon>Tracheophyta</taxon>
        <taxon>Lycopodiopsida</taxon>
        <taxon>Lycopodiales</taxon>
        <taxon>Lycopodiaceae</taxon>
        <taxon>Lycopodioideae</taxon>
        <taxon>Diphasiastrum</taxon>
    </lineage>
</organism>
<evidence type="ECO:0000313" key="1">
    <source>
        <dbReference type="EMBL" id="KAJ7526769.1"/>
    </source>
</evidence>
<comment type="caution">
    <text evidence="1">The sequence shown here is derived from an EMBL/GenBank/DDBJ whole genome shotgun (WGS) entry which is preliminary data.</text>
</comment>